<evidence type="ECO:0000313" key="2">
    <source>
        <dbReference type="Proteomes" id="UP000294933"/>
    </source>
</evidence>
<reference evidence="1 2" key="1">
    <citation type="submission" date="2018-06" db="EMBL/GenBank/DDBJ databases">
        <title>A transcriptomic atlas of mushroom development highlights an independent origin of complex multicellularity.</title>
        <authorList>
            <consortium name="DOE Joint Genome Institute"/>
            <person name="Krizsan K."/>
            <person name="Almasi E."/>
            <person name="Merenyi Z."/>
            <person name="Sahu N."/>
            <person name="Viragh M."/>
            <person name="Koszo T."/>
            <person name="Mondo S."/>
            <person name="Kiss B."/>
            <person name="Balint B."/>
            <person name="Kues U."/>
            <person name="Barry K."/>
            <person name="Hegedus J.C."/>
            <person name="Henrissat B."/>
            <person name="Johnson J."/>
            <person name="Lipzen A."/>
            <person name="Ohm R."/>
            <person name="Nagy I."/>
            <person name="Pangilinan J."/>
            <person name="Yan J."/>
            <person name="Xiong Y."/>
            <person name="Grigoriev I.V."/>
            <person name="Hibbett D.S."/>
            <person name="Nagy L.G."/>
        </authorList>
    </citation>
    <scope>NUCLEOTIDE SEQUENCE [LARGE SCALE GENOMIC DNA]</scope>
    <source>
        <strain evidence="1 2">SZMC22713</strain>
    </source>
</reference>
<proteinExistence type="predicted"/>
<dbReference type="EMBL" id="ML170162">
    <property type="protein sequence ID" value="TDL25985.1"/>
    <property type="molecule type" value="Genomic_DNA"/>
</dbReference>
<gene>
    <name evidence="1" type="ORF">BD410DRAFT_560067</name>
</gene>
<dbReference type="STRING" id="50990.A0A4Y7QEZ9"/>
<dbReference type="Gene3D" id="3.30.710.10">
    <property type="entry name" value="Potassium Channel Kv1.1, Chain A"/>
    <property type="match status" value="1"/>
</dbReference>
<evidence type="ECO:0000313" key="1">
    <source>
        <dbReference type="EMBL" id="TDL25985.1"/>
    </source>
</evidence>
<protein>
    <recommendedName>
        <fullName evidence="3">BTB domain-containing protein</fullName>
    </recommendedName>
</protein>
<evidence type="ECO:0008006" key="3">
    <source>
        <dbReference type="Google" id="ProtNLM"/>
    </source>
</evidence>
<dbReference type="VEuPathDB" id="FungiDB:BD410DRAFT_560067"/>
<dbReference type="OrthoDB" id="3238622at2759"/>
<dbReference type="InterPro" id="IPR011333">
    <property type="entry name" value="SKP1/BTB/POZ_sf"/>
</dbReference>
<dbReference type="AlphaFoldDB" id="A0A4Y7QEZ9"/>
<organism evidence="1 2">
    <name type="scientific">Rickenella mellea</name>
    <dbReference type="NCBI Taxonomy" id="50990"/>
    <lineage>
        <taxon>Eukaryota</taxon>
        <taxon>Fungi</taxon>
        <taxon>Dikarya</taxon>
        <taxon>Basidiomycota</taxon>
        <taxon>Agaricomycotina</taxon>
        <taxon>Agaricomycetes</taxon>
        <taxon>Hymenochaetales</taxon>
        <taxon>Rickenellaceae</taxon>
        <taxon>Rickenella</taxon>
    </lineage>
</organism>
<dbReference type="Proteomes" id="UP000294933">
    <property type="component" value="Unassembled WGS sequence"/>
</dbReference>
<sequence>MQRSSQEYHKDLTFEDGDIVLCSKDGTHFRLFSQSLKVASGFFRDMFTLPQPNTRTDKPDIIQLEESREVLERLFGLMCGLPVGYCDAGSLELIEDILNAAEKYEMPGPAAYFRALMRPRVTGKPSPLLQTPLRLYRISCRHRWIEEAKAAATLTLALDFEEPQHRPALHMLESRDLLRLLDLRRKRKNVLKKYLEDSRKFPFGKDADIFACQHCQAGLPALNLVWKDVKAEILEEMERRPLGDTLTVFTPPCSRFFAKMSRAAACHACTNANGDLLSVFDHIRRCITTLPSSIDLSFDDDGSSHRQIHGLKGLNHSKGALDSGIC</sequence>
<name>A0A4Y7QEZ9_9AGAM</name>
<keyword evidence="2" id="KW-1185">Reference proteome</keyword>
<accession>A0A4Y7QEZ9</accession>